<dbReference type="EMBL" id="POUW01000003">
    <property type="protein sequence ID" value="PNG06059.1"/>
    <property type="molecule type" value="Genomic_DNA"/>
</dbReference>
<evidence type="ECO:0000313" key="2">
    <source>
        <dbReference type="EMBL" id="PNG06059.1"/>
    </source>
</evidence>
<name>A0A2N8SUC4_STUST</name>
<gene>
    <name evidence="2" type="ORF">CXL00_09565</name>
</gene>
<dbReference type="RefSeq" id="WP_021206757.1">
    <property type="nucleotide sequence ID" value="NZ_JAMOIG010000005.1"/>
</dbReference>
<sequence length="59" mass="6595">MNHPSEYLAELYACVCLTARSASTADQQKHRRLKAGSAAARTGAARRTEYQRTTKRRNA</sequence>
<reference evidence="2 3" key="1">
    <citation type="submission" date="2018-01" db="EMBL/GenBank/DDBJ databases">
        <title>Denitrification phenotypes of diverse strains of Pseudomonas stutzeri.</title>
        <authorList>
            <person name="Milligan D.A."/>
            <person name="Bergaust L."/>
            <person name="Bakken L.R."/>
            <person name="Frostegard A."/>
        </authorList>
    </citation>
    <scope>NUCLEOTIDE SEQUENCE [LARGE SCALE GENOMIC DNA]</scope>
    <source>
        <strain evidence="2 3">28a3</strain>
    </source>
</reference>
<accession>A0A2N8SUC4</accession>
<feature type="compositionally biased region" description="Low complexity" evidence="1">
    <location>
        <begin position="35"/>
        <end position="45"/>
    </location>
</feature>
<dbReference type="Proteomes" id="UP000235897">
    <property type="component" value="Unassembled WGS sequence"/>
</dbReference>
<evidence type="ECO:0000313" key="3">
    <source>
        <dbReference type="Proteomes" id="UP000235897"/>
    </source>
</evidence>
<dbReference type="AlphaFoldDB" id="A0A2N8SUC4"/>
<evidence type="ECO:0000256" key="1">
    <source>
        <dbReference type="SAM" id="MobiDB-lite"/>
    </source>
</evidence>
<protein>
    <submittedName>
        <fullName evidence="2">Uncharacterized protein</fullName>
    </submittedName>
</protein>
<proteinExistence type="predicted"/>
<comment type="caution">
    <text evidence="2">The sequence shown here is derived from an EMBL/GenBank/DDBJ whole genome shotgun (WGS) entry which is preliminary data.</text>
</comment>
<organism evidence="2 3">
    <name type="scientific">Stutzerimonas stutzeri</name>
    <name type="common">Pseudomonas stutzeri</name>
    <dbReference type="NCBI Taxonomy" id="316"/>
    <lineage>
        <taxon>Bacteria</taxon>
        <taxon>Pseudomonadati</taxon>
        <taxon>Pseudomonadota</taxon>
        <taxon>Gammaproteobacteria</taxon>
        <taxon>Pseudomonadales</taxon>
        <taxon>Pseudomonadaceae</taxon>
        <taxon>Stutzerimonas</taxon>
    </lineage>
</organism>
<feature type="region of interest" description="Disordered" evidence="1">
    <location>
        <begin position="25"/>
        <end position="59"/>
    </location>
</feature>